<sequence length="406" mass="44112">MASLLLVFCFIVFFLLASNHVSADRILDDGYKVTTVIDGHKLKLNPHMVLPRPGSSDLIVLDYSGSVFYTVSLPISQNSDFKQFSGDGVIGFSDGAAGSARFNKPKSFTVDLKGNIYVADRNNGAIRMISNSGVTTIAGGYSEGTGHQDGPAQNATFSNDFEVSFVPEICVLLISDHGNQLVRQIDLKPENCARGSQSAFGGVSIWVLALGLVFSCVLGMVMGFVMHPHIRSYEGSSPLHCGKTWKLCLINLVKPILMFYSDIRSVVASSRLYGLLRRFICLNLSHLSLLFSINAVGSHASSRRTTYQTSSKGFVSLLDSDVNNFEKSQIPPDELEDLVSLNGPLKLSNSSNEVSKQGDQDDVLLDGRGRIDTMIQANIMEFAKAAEETSPLNGSLVVREGLVKRK</sequence>
<evidence type="ECO:0000313" key="4">
    <source>
        <dbReference type="Proteomes" id="UP000091857"/>
    </source>
</evidence>
<dbReference type="SUPFAM" id="SSF63829">
    <property type="entry name" value="Calcium-dependent phosphotriesterase"/>
    <property type="match status" value="1"/>
</dbReference>
<protein>
    <recommendedName>
        <fullName evidence="5">NHL repeat-containing protein</fullName>
    </recommendedName>
</protein>
<feature type="signal peptide" evidence="2">
    <location>
        <begin position="1"/>
        <end position="23"/>
    </location>
</feature>
<feature type="transmembrane region" description="Helical" evidence="1">
    <location>
        <begin position="203"/>
        <end position="225"/>
    </location>
</feature>
<evidence type="ECO:0000256" key="2">
    <source>
        <dbReference type="SAM" id="SignalP"/>
    </source>
</evidence>
<keyword evidence="2" id="KW-0732">Signal</keyword>
<dbReference type="AlphaFoldDB" id="A0A2C9VUI1"/>
<evidence type="ECO:0008006" key="5">
    <source>
        <dbReference type="Google" id="ProtNLM"/>
    </source>
</evidence>
<keyword evidence="4" id="KW-1185">Reference proteome</keyword>
<dbReference type="Proteomes" id="UP000091857">
    <property type="component" value="Chromosome 5"/>
</dbReference>
<dbReference type="Gene3D" id="2.120.10.30">
    <property type="entry name" value="TolB, C-terminal domain"/>
    <property type="match status" value="1"/>
</dbReference>
<keyword evidence="1" id="KW-0812">Transmembrane</keyword>
<dbReference type="EMBL" id="CM004391">
    <property type="protein sequence ID" value="OAY49842.1"/>
    <property type="molecule type" value="Genomic_DNA"/>
</dbReference>
<dbReference type="InterPro" id="IPR011042">
    <property type="entry name" value="6-blade_b-propeller_TolB-like"/>
</dbReference>
<dbReference type="PANTHER" id="PTHR13833:SF71">
    <property type="entry name" value="NHL DOMAIN-CONTAINING PROTEIN"/>
    <property type="match status" value="1"/>
</dbReference>
<name>A0A2C9VUI1_MANES</name>
<evidence type="ECO:0000313" key="3">
    <source>
        <dbReference type="EMBL" id="OAY49842.1"/>
    </source>
</evidence>
<keyword evidence="1" id="KW-0472">Membrane</keyword>
<keyword evidence="1" id="KW-1133">Transmembrane helix</keyword>
<comment type="caution">
    <text evidence="3">The sequence shown here is derived from an EMBL/GenBank/DDBJ whole genome shotgun (WGS) entry which is preliminary data.</text>
</comment>
<gene>
    <name evidence="3" type="ORF">MANES_05G088100v8</name>
</gene>
<proteinExistence type="predicted"/>
<dbReference type="Gramene" id="Manes.05G088100.1.v8.1">
    <property type="protein sequence ID" value="Manes.05G088100.1.v8.1.CDS"/>
    <property type="gene ID" value="Manes.05G088100.v8.1"/>
</dbReference>
<evidence type="ECO:0000256" key="1">
    <source>
        <dbReference type="SAM" id="Phobius"/>
    </source>
</evidence>
<reference evidence="4" key="1">
    <citation type="journal article" date="2016" name="Nat. Biotechnol.">
        <title>Sequencing wild and cultivated cassava and related species reveals extensive interspecific hybridization and genetic diversity.</title>
        <authorList>
            <person name="Bredeson J.V."/>
            <person name="Lyons J.B."/>
            <person name="Prochnik S.E."/>
            <person name="Wu G.A."/>
            <person name="Ha C.M."/>
            <person name="Edsinger-Gonzales E."/>
            <person name="Grimwood J."/>
            <person name="Schmutz J."/>
            <person name="Rabbi I.Y."/>
            <person name="Egesi C."/>
            <person name="Nauluvula P."/>
            <person name="Lebot V."/>
            <person name="Ndunguru J."/>
            <person name="Mkamilo G."/>
            <person name="Bart R.S."/>
            <person name="Setter T.L."/>
            <person name="Gleadow R.M."/>
            <person name="Kulakow P."/>
            <person name="Ferguson M.E."/>
            <person name="Rounsley S."/>
            <person name="Rokhsar D.S."/>
        </authorList>
    </citation>
    <scope>NUCLEOTIDE SEQUENCE [LARGE SCALE GENOMIC DNA]</scope>
    <source>
        <strain evidence="4">cv. AM560-2</strain>
    </source>
</reference>
<dbReference type="PANTHER" id="PTHR13833">
    <property type="match status" value="1"/>
</dbReference>
<accession>A0A2C9VUI1</accession>
<feature type="chain" id="PRO_5013310989" description="NHL repeat-containing protein" evidence="2">
    <location>
        <begin position="24"/>
        <end position="406"/>
    </location>
</feature>
<organism evidence="3 4">
    <name type="scientific">Manihot esculenta</name>
    <name type="common">Cassava</name>
    <name type="synonym">Jatropha manihot</name>
    <dbReference type="NCBI Taxonomy" id="3983"/>
    <lineage>
        <taxon>Eukaryota</taxon>
        <taxon>Viridiplantae</taxon>
        <taxon>Streptophyta</taxon>
        <taxon>Embryophyta</taxon>
        <taxon>Tracheophyta</taxon>
        <taxon>Spermatophyta</taxon>
        <taxon>Magnoliopsida</taxon>
        <taxon>eudicotyledons</taxon>
        <taxon>Gunneridae</taxon>
        <taxon>Pentapetalae</taxon>
        <taxon>rosids</taxon>
        <taxon>fabids</taxon>
        <taxon>Malpighiales</taxon>
        <taxon>Euphorbiaceae</taxon>
        <taxon>Crotonoideae</taxon>
        <taxon>Manihoteae</taxon>
        <taxon>Manihot</taxon>
    </lineage>
</organism>